<dbReference type="EMBL" id="CAJOBD010068674">
    <property type="protein sequence ID" value="CAF4405266.1"/>
    <property type="molecule type" value="Genomic_DNA"/>
</dbReference>
<feature type="non-terminal residue" evidence="2">
    <location>
        <position position="1"/>
    </location>
</feature>
<reference evidence="2" key="1">
    <citation type="submission" date="2021-02" db="EMBL/GenBank/DDBJ databases">
        <authorList>
            <person name="Nowell W R."/>
        </authorList>
    </citation>
    <scope>NUCLEOTIDE SEQUENCE</scope>
</reference>
<dbReference type="Proteomes" id="UP000663836">
    <property type="component" value="Unassembled WGS sequence"/>
</dbReference>
<sequence length="29" mass="3308">TMAELHEAQKLLGKAMNTDIESDYDPEQE</sequence>
<feature type="region of interest" description="Disordered" evidence="1">
    <location>
        <begin position="1"/>
        <end position="29"/>
    </location>
</feature>
<feature type="compositionally biased region" description="Acidic residues" evidence="1">
    <location>
        <begin position="20"/>
        <end position="29"/>
    </location>
</feature>
<evidence type="ECO:0000313" key="3">
    <source>
        <dbReference type="Proteomes" id="UP000663836"/>
    </source>
</evidence>
<organism evidence="2 3">
    <name type="scientific">Rotaria sordida</name>
    <dbReference type="NCBI Taxonomy" id="392033"/>
    <lineage>
        <taxon>Eukaryota</taxon>
        <taxon>Metazoa</taxon>
        <taxon>Spiralia</taxon>
        <taxon>Gnathifera</taxon>
        <taxon>Rotifera</taxon>
        <taxon>Eurotatoria</taxon>
        <taxon>Bdelloidea</taxon>
        <taxon>Philodinida</taxon>
        <taxon>Philodinidae</taxon>
        <taxon>Rotaria</taxon>
    </lineage>
</organism>
<accession>A0A820PN78</accession>
<protein>
    <submittedName>
        <fullName evidence="2">Uncharacterized protein</fullName>
    </submittedName>
</protein>
<evidence type="ECO:0000313" key="2">
    <source>
        <dbReference type="EMBL" id="CAF4405266.1"/>
    </source>
</evidence>
<evidence type="ECO:0000256" key="1">
    <source>
        <dbReference type="SAM" id="MobiDB-lite"/>
    </source>
</evidence>
<proteinExistence type="predicted"/>
<gene>
    <name evidence="2" type="ORF">JBS370_LOCUS43561</name>
</gene>
<name>A0A820PN78_9BILA</name>
<dbReference type="AlphaFoldDB" id="A0A820PN78"/>
<feature type="non-terminal residue" evidence="2">
    <location>
        <position position="29"/>
    </location>
</feature>
<comment type="caution">
    <text evidence="2">The sequence shown here is derived from an EMBL/GenBank/DDBJ whole genome shotgun (WGS) entry which is preliminary data.</text>
</comment>